<feature type="signal peptide" evidence="7">
    <location>
        <begin position="1"/>
        <end position="25"/>
    </location>
</feature>
<feature type="domain" description="DSBA-like thioredoxin" evidence="8">
    <location>
        <begin position="51"/>
        <end position="184"/>
    </location>
</feature>
<evidence type="ECO:0000256" key="3">
    <source>
        <dbReference type="ARBA" id="ARBA00023157"/>
    </source>
</evidence>
<proteinExistence type="inferred from homology"/>
<keyword evidence="10" id="KW-1185">Reference proteome</keyword>
<dbReference type="PIRSF" id="PIRSF001488">
    <property type="entry name" value="Tdi_protein"/>
    <property type="match status" value="1"/>
</dbReference>
<name>A0A953NA68_9BURK</name>
<dbReference type="GO" id="GO:0016491">
    <property type="term" value="F:oxidoreductase activity"/>
    <property type="evidence" value="ECO:0007669"/>
    <property type="project" value="InterPro"/>
</dbReference>
<evidence type="ECO:0000256" key="6">
    <source>
        <dbReference type="PIRSR" id="PIRSR001488-1"/>
    </source>
</evidence>
<dbReference type="SUPFAM" id="SSF52833">
    <property type="entry name" value="Thioredoxin-like"/>
    <property type="match status" value="1"/>
</dbReference>
<evidence type="ECO:0000256" key="1">
    <source>
        <dbReference type="ARBA" id="ARBA00005791"/>
    </source>
</evidence>
<evidence type="ECO:0000256" key="4">
    <source>
        <dbReference type="ARBA" id="ARBA00023284"/>
    </source>
</evidence>
<dbReference type="AlphaFoldDB" id="A0A953NA68"/>
<evidence type="ECO:0000259" key="8">
    <source>
        <dbReference type="Pfam" id="PF01323"/>
    </source>
</evidence>
<accession>A0A953NA68</accession>
<keyword evidence="5" id="KW-0574">Periplasm</keyword>
<comment type="subcellular location">
    <subcellularLocation>
        <location evidence="5">Periplasm</location>
    </subcellularLocation>
</comment>
<comment type="caution">
    <text evidence="9">The sequence shown here is derived from an EMBL/GenBank/DDBJ whole genome shotgun (WGS) entry which is preliminary data.</text>
</comment>
<keyword evidence="4" id="KW-0676">Redox-active center</keyword>
<feature type="chain" id="PRO_5037809498" description="Thiol:disulfide interchange protein" evidence="7">
    <location>
        <begin position="26"/>
        <end position="210"/>
    </location>
</feature>
<comment type="similarity">
    <text evidence="1">Belongs to the thioredoxin family. DsbA subfamily.</text>
</comment>
<evidence type="ECO:0000256" key="2">
    <source>
        <dbReference type="ARBA" id="ARBA00022729"/>
    </source>
</evidence>
<dbReference type="EMBL" id="JAHXRI010000006">
    <property type="protein sequence ID" value="MBZ1349949.1"/>
    <property type="molecule type" value="Genomic_DNA"/>
</dbReference>
<keyword evidence="2 7" id="KW-0732">Signal</keyword>
<dbReference type="InterPro" id="IPR050824">
    <property type="entry name" value="Thiol_disulfide_DsbA"/>
</dbReference>
<protein>
    <recommendedName>
        <fullName evidence="5">Thiol:disulfide interchange protein</fullName>
    </recommendedName>
</protein>
<dbReference type="RefSeq" id="WP_259660358.1">
    <property type="nucleotide sequence ID" value="NZ_JAHXRI010000006.1"/>
</dbReference>
<dbReference type="GO" id="GO:0042597">
    <property type="term" value="C:periplasmic space"/>
    <property type="evidence" value="ECO:0007669"/>
    <property type="project" value="UniProtKB-SubCell"/>
</dbReference>
<dbReference type="CDD" id="cd03019">
    <property type="entry name" value="DsbA_DsbA"/>
    <property type="match status" value="1"/>
</dbReference>
<evidence type="ECO:0000313" key="9">
    <source>
        <dbReference type="EMBL" id="MBZ1349949.1"/>
    </source>
</evidence>
<evidence type="ECO:0000313" key="10">
    <source>
        <dbReference type="Proteomes" id="UP000739565"/>
    </source>
</evidence>
<evidence type="ECO:0000256" key="5">
    <source>
        <dbReference type="PIRNR" id="PIRNR001488"/>
    </source>
</evidence>
<evidence type="ECO:0000256" key="7">
    <source>
        <dbReference type="SAM" id="SignalP"/>
    </source>
</evidence>
<dbReference type="InterPro" id="IPR036249">
    <property type="entry name" value="Thioredoxin-like_sf"/>
</dbReference>
<dbReference type="Gene3D" id="3.40.30.10">
    <property type="entry name" value="Glutaredoxin"/>
    <property type="match status" value="1"/>
</dbReference>
<dbReference type="PANTHER" id="PTHR35891:SF3">
    <property type="entry name" value="THIOL:DISULFIDE INTERCHANGE PROTEIN DSBL"/>
    <property type="match status" value="1"/>
</dbReference>
<reference evidence="9" key="1">
    <citation type="submission" date="2021-07" db="EMBL/GenBank/DDBJ databases">
        <title>New genus and species of the family Alcaligenaceae.</title>
        <authorList>
            <person name="Hahn M.W."/>
        </authorList>
    </citation>
    <scope>NUCLEOTIDE SEQUENCE</scope>
    <source>
        <strain evidence="9">LF4-65</strain>
    </source>
</reference>
<dbReference type="InterPro" id="IPR001853">
    <property type="entry name" value="DSBA-like_thioredoxin_dom"/>
</dbReference>
<gene>
    <name evidence="9" type="ORF">KZZ10_04760</name>
</gene>
<dbReference type="Proteomes" id="UP000739565">
    <property type="component" value="Unassembled WGS sequence"/>
</dbReference>
<dbReference type="PANTHER" id="PTHR35891">
    <property type="entry name" value="THIOL:DISULFIDE INTERCHANGE PROTEIN DSBA"/>
    <property type="match status" value="1"/>
</dbReference>
<keyword evidence="3 5" id="KW-1015">Disulfide bond</keyword>
<sequence length="210" mass="23112">MKLFSKALLAMASLMLLSFTAASHAQSAAPAKSKYLELSPAQPTEPGKIEVQEFFSYACSHCAVIEPMLQKWMKTVPADVVVKHVPVAFNASMKPLQRLYYTLEAMDRLDLHMKVFDAIHEQKKRLFTKAEITTWIASQGVDRAKFEAAFESFGVSSKAGRADQLVTAYRVQGTPTMSVAGRFVTSPSEAGGYQETIDVANSLITQVRGK</sequence>
<dbReference type="Pfam" id="PF01323">
    <property type="entry name" value="DSBA"/>
    <property type="match status" value="1"/>
</dbReference>
<dbReference type="InterPro" id="IPR023205">
    <property type="entry name" value="DsbA/DsbL"/>
</dbReference>
<feature type="disulfide bond" description="Redox-active" evidence="6">
    <location>
        <begin position="59"/>
        <end position="62"/>
    </location>
</feature>
<organism evidence="9 10">
    <name type="scientific">Zwartia hollandica</name>
    <dbReference type="NCBI Taxonomy" id="324606"/>
    <lineage>
        <taxon>Bacteria</taxon>
        <taxon>Pseudomonadati</taxon>
        <taxon>Pseudomonadota</taxon>
        <taxon>Betaproteobacteria</taxon>
        <taxon>Burkholderiales</taxon>
        <taxon>Alcaligenaceae</taxon>
        <taxon>Zwartia</taxon>
    </lineage>
</organism>